<dbReference type="GO" id="GO:0003676">
    <property type="term" value="F:nucleic acid binding"/>
    <property type="evidence" value="ECO:0007669"/>
    <property type="project" value="InterPro"/>
</dbReference>
<gene>
    <name evidence="2" type="ORF">GN244_ATG05271</name>
</gene>
<evidence type="ECO:0000313" key="3">
    <source>
        <dbReference type="Proteomes" id="UP000602510"/>
    </source>
</evidence>
<dbReference type="EMBL" id="WSZM01000101">
    <property type="protein sequence ID" value="KAF4042379.1"/>
    <property type="molecule type" value="Genomic_DNA"/>
</dbReference>
<comment type="caution">
    <text evidence="2">The sequence shown here is derived from an EMBL/GenBank/DDBJ whole genome shotgun (WGS) entry which is preliminary data.</text>
</comment>
<reference evidence="2" key="1">
    <citation type="submission" date="2020-04" db="EMBL/GenBank/DDBJ databases">
        <title>Hybrid Assembly of Korean Phytophthora infestans isolates.</title>
        <authorList>
            <person name="Prokchorchik M."/>
            <person name="Lee Y."/>
            <person name="Seo J."/>
            <person name="Cho J.-H."/>
            <person name="Park Y.-E."/>
            <person name="Jang D.-C."/>
            <person name="Im J.-S."/>
            <person name="Choi J.-G."/>
            <person name="Park H.-J."/>
            <person name="Lee G.-B."/>
            <person name="Lee Y.-G."/>
            <person name="Hong S.-Y."/>
            <person name="Cho K."/>
            <person name="Sohn K.H."/>
        </authorList>
    </citation>
    <scope>NUCLEOTIDE SEQUENCE</scope>
    <source>
        <strain evidence="2">KR_1_A1</strain>
    </source>
</reference>
<proteinExistence type="predicted"/>
<feature type="domain" description="DDE-1" evidence="1">
    <location>
        <begin position="157"/>
        <end position="318"/>
    </location>
</feature>
<dbReference type="GO" id="GO:0004519">
    <property type="term" value="F:endonuclease activity"/>
    <property type="evidence" value="ECO:0007669"/>
    <property type="project" value="UniProtKB-KW"/>
</dbReference>
<keyword evidence="2" id="KW-0255">Endonuclease</keyword>
<keyword evidence="3" id="KW-1185">Reference proteome</keyword>
<organism evidence="2 3">
    <name type="scientific">Phytophthora infestans</name>
    <name type="common">Potato late blight agent</name>
    <name type="synonym">Botrytis infestans</name>
    <dbReference type="NCBI Taxonomy" id="4787"/>
    <lineage>
        <taxon>Eukaryota</taxon>
        <taxon>Sar</taxon>
        <taxon>Stramenopiles</taxon>
        <taxon>Oomycota</taxon>
        <taxon>Peronosporomycetes</taxon>
        <taxon>Peronosporales</taxon>
        <taxon>Peronosporaceae</taxon>
        <taxon>Phytophthora</taxon>
    </lineage>
</organism>
<evidence type="ECO:0000313" key="2">
    <source>
        <dbReference type="EMBL" id="KAF4042379.1"/>
    </source>
</evidence>
<keyword evidence="2" id="KW-0540">Nuclease</keyword>
<dbReference type="Proteomes" id="UP000602510">
    <property type="component" value="Unassembled WGS sequence"/>
</dbReference>
<dbReference type="InterPro" id="IPR004875">
    <property type="entry name" value="DDE_SF_endonuclease_dom"/>
</dbReference>
<evidence type="ECO:0000259" key="1">
    <source>
        <dbReference type="Pfam" id="PF03184"/>
    </source>
</evidence>
<dbReference type="Pfam" id="PF03184">
    <property type="entry name" value="DDE_1"/>
    <property type="match status" value="1"/>
</dbReference>
<keyword evidence="2" id="KW-0378">Hydrolase</keyword>
<sequence>MEKTLLERPRFSRTSAARRFLALHYWWKQNESIKRAPVRNLRLKGAGAKPRLVEVEDMIFDQVLSSVRTKKKTTRHLIADMAKQLAQSELRDTRFLGSSKAVCYMEYLFERKDRFNLAHTVLLDETAVYFEDPRRQTIDSTGARHVVLKSTGVASMRVTAVLAVVVSGQKLPPLVVWKGAQQDGQHERVGNSYVTYQTRACVDSQLLIWWLDLVFPPIFDASTAGKAIVWDSMRAHSSKFVKARFVRKDLQMFVIPGVLTLYVQAGDIGIYKSFKDKLSTIIDEWKSSDRAMYTKGSNPKKPPVEDVVQWVQTAWKAVLDFAVARSIAATGFPRALRIGTFTATKFTDKCFAASG</sequence>
<name>A0A833W4W0_PHYIN</name>
<accession>A0A833W4W0</accession>
<protein>
    <submittedName>
        <fullName evidence="2">DDE superfamily endonuclease</fullName>
    </submittedName>
</protein>
<dbReference type="AlphaFoldDB" id="A0A833W4W0"/>